<reference evidence="2 3" key="1">
    <citation type="journal article" date="2015" name="Biotechnol. Biofuels">
        <title>Enhanced degradation of softwood versus hardwood by the white-rot fungus Pycnoporus coccineus.</title>
        <authorList>
            <person name="Couturier M."/>
            <person name="Navarro D."/>
            <person name="Chevret D."/>
            <person name="Henrissat B."/>
            <person name="Piumi F."/>
            <person name="Ruiz-Duenas F.J."/>
            <person name="Martinez A.T."/>
            <person name="Grigoriev I.V."/>
            <person name="Riley R."/>
            <person name="Lipzen A."/>
            <person name="Berrin J.G."/>
            <person name="Master E.R."/>
            <person name="Rosso M.N."/>
        </authorList>
    </citation>
    <scope>NUCLEOTIDE SEQUENCE [LARGE SCALE GENOMIC DNA]</scope>
    <source>
        <strain evidence="2 3">BRFM310</strain>
    </source>
</reference>
<accession>A0A1Y2I9G6</accession>
<proteinExistence type="predicted"/>
<organism evidence="2 3">
    <name type="scientific">Trametes coccinea (strain BRFM310)</name>
    <name type="common">Pycnoporus coccineus</name>
    <dbReference type="NCBI Taxonomy" id="1353009"/>
    <lineage>
        <taxon>Eukaryota</taxon>
        <taxon>Fungi</taxon>
        <taxon>Dikarya</taxon>
        <taxon>Basidiomycota</taxon>
        <taxon>Agaricomycotina</taxon>
        <taxon>Agaricomycetes</taxon>
        <taxon>Polyporales</taxon>
        <taxon>Polyporaceae</taxon>
        <taxon>Trametes</taxon>
    </lineage>
</organism>
<feature type="region of interest" description="Disordered" evidence="1">
    <location>
        <begin position="85"/>
        <end position="112"/>
    </location>
</feature>
<sequence length="190" mass="20978">MGLDDLAYRLRSAEFQCFLHPAATYRGRALISLRRRHGSESPASLAEKSSATLSGMNRQADDCADIPSPSPHLAMLVQYALRAQDSEPPRPPALTKLRPSVMAHGGGRSVKHRHDMQPFQASSHVRIHHRIPSSPPPRNFCGAPSNHVPVPSYRTRHSVRRGRGRGRPHQSGEFTLHWQATGLGLLPDEA</sequence>
<keyword evidence="3" id="KW-1185">Reference proteome</keyword>
<dbReference type="Proteomes" id="UP000193067">
    <property type="component" value="Unassembled WGS sequence"/>
</dbReference>
<dbReference type="AlphaFoldDB" id="A0A1Y2I9G6"/>
<evidence type="ECO:0000313" key="3">
    <source>
        <dbReference type="Proteomes" id="UP000193067"/>
    </source>
</evidence>
<gene>
    <name evidence="2" type="ORF">PYCCODRAFT_1103895</name>
</gene>
<evidence type="ECO:0000256" key="1">
    <source>
        <dbReference type="SAM" id="MobiDB-lite"/>
    </source>
</evidence>
<protein>
    <submittedName>
        <fullName evidence="2">Uncharacterized protein</fullName>
    </submittedName>
</protein>
<feature type="region of interest" description="Disordered" evidence="1">
    <location>
        <begin position="37"/>
        <end position="66"/>
    </location>
</feature>
<evidence type="ECO:0000313" key="2">
    <source>
        <dbReference type="EMBL" id="OSC97779.1"/>
    </source>
</evidence>
<name>A0A1Y2I9G6_TRAC3</name>
<feature type="region of interest" description="Disordered" evidence="1">
    <location>
        <begin position="144"/>
        <end position="171"/>
    </location>
</feature>
<feature type="compositionally biased region" description="Polar residues" evidence="1">
    <location>
        <begin position="47"/>
        <end position="57"/>
    </location>
</feature>
<feature type="compositionally biased region" description="Basic residues" evidence="1">
    <location>
        <begin position="154"/>
        <end position="168"/>
    </location>
</feature>
<dbReference type="EMBL" id="KZ084146">
    <property type="protein sequence ID" value="OSC97779.1"/>
    <property type="molecule type" value="Genomic_DNA"/>
</dbReference>